<dbReference type="RefSeq" id="WP_127704383.1">
    <property type="nucleotide sequence ID" value="NZ_SACK01000002.1"/>
</dbReference>
<sequence>MIKFIGVEYLLDVRNEVLREGRLKPEECIFPTDKIEGAFHLGYYVDDELVCIASFHPQSYAEFQGTAYQLRGMATIEKYRGQGYGNQLVNFAIVYLRGQKANYVWCNARKKAVRFYINLGFEIVSDEFDVPGIGPHYVMYVKIQ</sequence>
<proteinExistence type="predicted"/>
<dbReference type="EMBL" id="SACK01000002">
    <property type="protein sequence ID" value="RVU02019.1"/>
    <property type="molecule type" value="Genomic_DNA"/>
</dbReference>
<keyword evidence="2" id="KW-0808">Transferase</keyword>
<accession>A0A3S2VP54</accession>
<organism evidence="2 3">
    <name type="scientific">Mucilaginibacter limnophilus</name>
    <dbReference type="NCBI Taxonomy" id="1932778"/>
    <lineage>
        <taxon>Bacteria</taxon>
        <taxon>Pseudomonadati</taxon>
        <taxon>Bacteroidota</taxon>
        <taxon>Sphingobacteriia</taxon>
        <taxon>Sphingobacteriales</taxon>
        <taxon>Sphingobacteriaceae</taxon>
        <taxon>Mucilaginibacter</taxon>
    </lineage>
</organism>
<evidence type="ECO:0000313" key="3">
    <source>
        <dbReference type="Proteomes" id="UP000282759"/>
    </source>
</evidence>
<dbReference type="AlphaFoldDB" id="A0A3S2VP54"/>
<dbReference type="Gene3D" id="3.40.630.30">
    <property type="match status" value="1"/>
</dbReference>
<gene>
    <name evidence="2" type="ORF">EOD41_08700</name>
</gene>
<evidence type="ECO:0000259" key="1">
    <source>
        <dbReference type="PROSITE" id="PS51186"/>
    </source>
</evidence>
<name>A0A3S2VP54_9SPHI</name>
<dbReference type="Proteomes" id="UP000282759">
    <property type="component" value="Unassembled WGS sequence"/>
</dbReference>
<keyword evidence="3" id="KW-1185">Reference proteome</keyword>
<protein>
    <submittedName>
        <fullName evidence="2">N-acetyltransferase</fullName>
    </submittedName>
</protein>
<evidence type="ECO:0000313" key="2">
    <source>
        <dbReference type="EMBL" id="RVU02019.1"/>
    </source>
</evidence>
<dbReference type="GO" id="GO:0016747">
    <property type="term" value="F:acyltransferase activity, transferring groups other than amino-acyl groups"/>
    <property type="evidence" value="ECO:0007669"/>
    <property type="project" value="InterPro"/>
</dbReference>
<comment type="caution">
    <text evidence="2">The sequence shown here is derived from an EMBL/GenBank/DDBJ whole genome shotgun (WGS) entry which is preliminary data.</text>
</comment>
<dbReference type="SUPFAM" id="SSF55729">
    <property type="entry name" value="Acyl-CoA N-acyltransferases (Nat)"/>
    <property type="match status" value="1"/>
</dbReference>
<dbReference type="CDD" id="cd04301">
    <property type="entry name" value="NAT_SF"/>
    <property type="match status" value="1"/>
</dbReference>
<dbReference type="InterPro" id="IPR000182">
    <property type="entry name" value="GNAT_dom"/>
</dbReference>
<dbReference type="PROSITE" id="PS51186">
    <property type="entry name" value="GNAT"/>
    <property type="match status" value="1"/>
</dbReference>
<reference evidence="2 3" key="1">
    <citation type="submission" date="2019-01" db="EMBL/GenBank/DDBJ databases">
        <authorList>
            <person name="Chen W.-M."/>
        </authorList>
    </citation>
    <scope>NUCLEOTIDE SEQUENCE [LARGE SCALE GENOMIC DNA]</scope>
    <source>
        <strain evidence="2 3">YBJ-36</strain>
    </source>
</reference>
<feature type="domain" description="N-acetyltransferase" evidence="1">
    <location>
        <begin position="1"/>
        <end position="144"/>
    </location>
</feature>
<dbReference type="InterPro" id="IPR016181">
    <property type="entry name" value="Acyl_CoA_acyltransferase"/>
</dbReference>
<dbReference type="OrthoDB" id="2352823at2"/>
<dbReference type="Pfam" id="PF00583">
    <property type="entry name" value="Acetyltransf_1"/>
    <property type="match status" value="1"/>
</dbReference>